<evidence type="ECO:0008006" key="5">
    <source>
        <dbReference type="Google" id="ProtNLM"/>
    </source>
</evidence>
<evidence type="ECO:0000256" key="1">
    <source>
        <dbReference type="SAM" id="MobiDB-lite"/>
    </source>
</evidence>
<dbReference type="RefSeq" id="WP_340270696.1">
    <property type="nucleotide sequence ID" value="NZ_JBBEOG010000007.1"/>
</dbReference>
<evidence type="ECO:0000313" key="4">
    <source>
        <dbReference type="Proteomes" id="UP001596122"/>
    </source>
</evidence>
<dbReference type="EMBL" id="JBHSLD010000009">
    <property type="protein sequence ID" value="MFC5381241.1"/>
    <property type="molecule type" value="Genomic_DNA"/>
</dbReference>
<evidence type="ECO:0000313" key="3">
    <source>
        <dbReference type="EMBL" id="MFC5381241.1"/>
    </source>
</evidence>
<protein>
    <recommendedName>
        <fullName evidence="5">Lipoprotein</fullName>
    </recommendedName>
</protein>
<feature type="chain" id="PRO_5046202994" description="Lipoprotein" evidence="2">
    <location>
        <begin position="29"/>
        <end position="227"/>
    </location>
</feature>
<keyword evidence="2" id="KW-0732">Signal</keyword>
<reference evidence="4" key="1">
    <citation type="journal article" date="2019" name="Int. J. Syst. Evol. Microbiol.">
        <title>The Global Catalogue of Microorganisms (GCM) 10K type strain sequencing project: providing services to taxonomists for standard genome sequencing and annotation.</title>
        <authorList>
            <consortium name="The Broad Institute Genomics Platform"/>
            <consortium name="The Broad Institute Genome Sequencing Center for Infectious Disease"/>
            <person name="Wu L."/>
            <person name="Ma J."/>
        </authorList>
    </citation>
    <scope>NUCLEOTIDE SEQUENCE [LARGE SCALE GENOMIC DNA]</scope>
    <source>
        <strain evidence="4">CCUG 43114</strain>
    </source>
</reference>
<keyword evidence="4" id="KW-1185">Reference proteome</keyword>
<evidence type="ECO:0000256" key="2">
    <source>
        <dbReference type="SAM" id="SignalP"/>
    </source>
</evidence>
<dbReference type="Proteomes" id="UP001596122">
    <property type="component" value="Unassembled WGS sequence"/>
</dbReference>
<feature type="region of interest" description="Disordered" evidence="1">
    <location>
        <begin position="23"/>
        <end position="86"/>
    </location>
</feature>
<organism evidence="3 4">
    <name type="scientific">Aquipuribacter nitratireducens</name>
    <dbReference type="NCBI Taxonomy" id="650104"/>
    <lineage>
        <taxon>Bacteria</taxon>
        <taxon>Bacillati</taxon>
        <taxon>Actinomycetota</taxon>
        <taxon>Actinomycetes</taxon>
        <taxon>Micrococcales</taxon>
        <taxon>Intrasporangiaceae</taxon>
        <taxon>Aquipuribacter</taxon>
    </lineage>
</organism>
<name>A0ABW0GQL7_9MICO</name>
<dbReference type="PROSITE" id="PS51257">
    <property type="entry name" value="PROKAR_LIPOPROTEIN"/>
    <property type="match status" value="1"/>
</dbReference>
<comment type="caution">
    <text evidence="3">The sequence shown here is derived from an EMBL/GenBank/DDBJ whole genome shotgun (WGS) entry which is preliminary data.</text>
</comment>
<gene>
    <name evidence="3" type="ORF">ACFPJ6_10600</name>
</gene>
<proteinExistence type="predicted"/>
<feature type="compositionally biased region" description="Low complexity" evidence="1">
    <location>
        <begin position="42"/>
        <end position="63"/>
    </location>
</feature>
<accession>A0ABW0GQL7</accession>
<feature type="signal peptide" evidence="2">
    <location>
        <begin position="1"/>
        <end position="28"/>
    </location>
</feature>
<sequence length="227" mass="22871">MKGAVVGTSLAAAAVLAACADSSGTDVAAPTADQSSRAAVVPTAAPTSGSSSATSTKPSGPSAEAAERCTSPEGFSYRVPDGWQTNDGSVAPPCSYLATGPIEVPEGTDVRPGAISVDVDPVAFERVAEERDSHTDRTETTVDGLPAVRVEAVAGDAGYYSPGTERTAWYVDVPDGERPRSLVADVVDLPGQVPYADAVAALDEVVASLRVGPGPATGPGANDRRST</sequence>